<sequence length="208" mass="22927">MSGTPSDPGAQGVAASKPWHEAISGWRPNFRPPAVQFRYQQAELLALIGRRLMAGWTGWHLEREKWNPGSPLVLVFDDGVQLELAWESHAVDHVSITWNTIDLTAPPEITGSPHEWRSSHPAPVAAIAGRTLTGFATIETPYFRGEDADFTNGLPMHAVAGWDIDGLWIEFGDRGLQVYSGADSTWLSADPVRPGYETATRLTRWSSP</sequence>
<evidence type="ECO:0000313" key="2">
    <source>
        <dbReference type="Proteomes" id="UP001500620"/>
    </source>
</evidence>
<organism evidence="1 2">
    <name type="scientific">Dactylosporangium darangshiense</name>
    <dbReference type="NCBI Taxonomy" id="579108"/>
    <lineage>
        <taxon>Bacteria</taxon>
        <taxon>Bacillati</taxon>
        <taxon>Actinomycetota</taxon>
        <taxon>Actinomycetes</taxon>
        <taxon>Micromonosporales</taxon>
        <taxon>Micromonosporaceae</taxon>
        <taxon>Dactylosporangium</taxon>
    </lineage>
</organism>
<name>A0ABP8DLV0_9ACTN</name>
<comment type="caution">
    <text evidence="1">The sequence shown here is derived from an EMBL/GenBank/DDBJ whole genome shotgun (WGS) entry which is preliminary data.</text>
</comment>
<dbReference type="RefSeq" id="WP_345136199.1">
    <property type="nucleotide sequence ID" value="NZ_BAABAT010000035.1"/>
</dbReference>
<dbReference type="EMBL" id="BAABAT010000035">
    <property type="protein sequence ID" value="GAA4259279.1"/>
    <property type="molecule type" value="Genomic_DNA"/>
</dbReference>
<protein>
    <recommendedName>
        <fullName evidence="3">DUF4178 domain-containing protein</fullName>
    </recommendedName>
</protein>
<accession>A0ABP8DLV0</accession>
<evidence type="ECO:0000313" key="1">
    <source>
        <dbReference type="EMBL" id="GAA4259279.1"/>
    </source>
</evidence>
<reference evidence="2" key="1">
    <citation type="journal article" date="2019" name="Int. J. Syst. Evol. Microbiol.">
        <title>The Global Catalogue of Microorganisms (GCM) 10K type strain sequencing project: providing services to taxonomists for standard genome sequencing and annotation.</title>
        <authorList>
            <consortium name="The Broad Institute Genomics Platform"/>
            <consortium name="The Broad Institute Genome Sequencing Center for Infectious Disease"/>
            <person name="Wu L."/>
            <person name="Ma J."/>
        </authorList>
    </citation>
    <scope>NUCLEOTIDE SEQUENCE [LARGE SCALE GENOMIC DNA]</scope>
    <source>
        <strain evidence="2">JCM 17441</strain>
    </source>
</reference>
<dbReference type="Proteomes" id="UP001500620">
    <property type="component" value="Unassembled WGS sequence"/>
</dbReference>
<proteinExistence type="predicted"/>
<keyword evidence="2" id="KW-1185">Reference proteome</keyword>
<gene>
    <name evidence="1" type="ORF">GCM10022255_083260</name>
</gene>
<evidence type="ECO:0008006" key="3">
    <source>
        <dbReference type="Google" id="ProtNLM"/>
    </source>
</evidence>